<dbReference type="PROSITE" id="PS00217">
    <property type="entry name" value="SUGAR_TRANSPORT_2"/>
    <property type="match status" value="1"/>
</dbReference>
<dbReference type="NCBIfam" id="TIGR00879">
    <property type="entry name" value="SP"/>
    <property type="match status" value="1"/>
</dbReference>
<dbReference type="GO" id="GO:0005886">
    <property type="term" value="C:plasma membrane"/>
    <property type="evidence" value="ECO:0007669"/>
    <property type="project" value="UniProtKB-SubCell"/>
</dbReference>
<accession>A0A836JNX2</accession>
<keyword evidence="4 9" id="KW-1133">Transmembrane helix</keyword>
<keyword evidence="3 9" id="KW-0812">Transmembrane</keyword>
<comment type="similarity">
    <text evidence="7">Belongs to the major facilitator superfamily. Sugar transporter (TC 2.A.1.1) family. Trehalose transporter subfamily.</text>
</comment>
<dbReference type="Gene3D" id="1.20.1250.20">
    <property type="entry name" value="MFS general substrate transporter like domains"/>
    <property type="match status" value="1"/>
</dbReference>
<organism evidence="11 12">
    <name type="scientific">Pseudoatta argentina</name>
    <dbReference type="NCBI Taxonomy" id="621737"/>
    <lineage>
        <taxon>Eukaryota</taxon>
        <taxon>Metazoa</taxon>
        <taxon>Ecdysozoa</taxon>
        <taxon>Arthropoda</taxon>
        <taxon>Hexapoda</taxon>
        <taxon>Insecta</taxon>
        <taxon>Pterygota</taxon>
        <taxon>Neoptera</taxon>
        <taxon>Endopterygota</taxon>
        <taxon>Hymenoptera</taxon>
        <taxon>Apocrita</taxon>
        <taxon>Aculeata</taxon>
        <taxon>Formicoidea</taxon>
        <taxon>Formicidae</taxon>
        <taxon>Myrmicinae</taxon>
        <taxon>Pseudoatta</taxon>
    </lineage>
</organism>
<evidence type="ECO:0000256" key="6">
    <source>
        <dbReference type="ARBA" id="ARBA00023180"/>
    </source>
</evidence>
<feature type="transmembrane region" description="Helical" evidence="9">
    <location>
        <begin position="393"/>
        <end position="414"/>
    </location>
</feature>
<dbReference type="PANTHER" id="PTHR48021:SF1">
    <property type="entry name" value="GH07001P-RELATED"/>
    <property type="match status" value="1"/>
</dbReference>
<feature type="non-terminal residue" evidence="11">
    <location>
        <position position="1"/>
    </location>
</feature>
<protein>
    <submittedName>
        <fullName evidence="11">TRE12 protein</fullName>
    </submittedName>
</protein>
<evidence type="ECO:0000256" key="4">
    <source>
        <dbReference type="ARBA" id="ARBA00022989"/>
    </source>
</evidence>
<dbReference type="InterPro" id="IPR005829">
    <property type="entry name" value="Sugar_transporter_CS"/>
</dbReference>
<feature type="transmembrane region" description="Helical" evidence="9">
    <location>
        <begin position="527"/>
        <end position="547"/>
    </location>
</feature>
<evidence type="ECO:0000256" key="1">
    <source>
        <dbReference type="ARBA" id="ARBA00004651"/>
    </source>
</evidence>
<keyword evidence="5 9" id="KW-0472">Membrane</keyword>
<name>A0A836JNX2_9HYME</name>
<dbReference type="SUPFAM" id="SSF103473">
    <property type="entry name" value="MFS general substrate transporter"/>
    <property type="match status" value="1"/>
</dbReference>
<comment type="caution">
    <text evidence="11">The sequence shown here is derived from an EMBL/GenBank/DDBJ whole genome shotgun (WGS) entry which is preliminary data.</text>
</comment>
<feature type="transmembrane region" description="Helical" evidence="9">
    <location>
        <begin position="152"/>
        <end position="175"/>
    </location>
</feature>
<keyword evidence="2" id="KW-1003">Cell membrane</keyword>
<feature type="transmembrane region" description="Helical" evidence="9">
    <location>
        <begin position="426"/>
        <end position="450"/>
    </location>
</feature>
<keyword evidence="12" id="KW-1185">Reference proteome</keyword>
<evidence type="ECO:0000256" key="9">
    <source>
        <dbReference type="SAM" id="Phobius"/>
    </source>
</evidence>
<evidence type="ECO:0000313" key="11">
    <source>
        <dbReference type="EMBL" id="KAG5320417.1"/>
    </source>
</evidence>
<feature type="transmembrane region" description="Helical" evidence="9">
    <location>
        <begin position="224"/>
        <end position="242"/>
    </location>
</feature>
<dbReference type="InterPro" id="IPR005828">
    <property type="entry name" value="MFS_sugar_transport-like"/>
</dbReference>
<gene>
    <name evidence="11" type="primary">Tret12_4</name>
    <name evidence="11" type="ORF">G6Z78_0004958</name>
</gene>
<dbReference type="PROSITE" id="PS50850">
    <property type="entry name" value="MFS"/>
    <property type="match status" value="1"/>
</dbReference>
<feature type="transmembrane region" description="Helical" evidence="9">
    <location>
        <begin position="559"/>
        <end position="578"/>
    </location>
</feature>
<evidence type="ECO:0000256" key="8">
    <source>
        <dbReference type="RuleBase" id="RU003346"/>
    </source>
</evidence>
<dbReference type="PANTHER" id="PTHR48021">
    <property type="match status" value="1"/>
</dbReference>
<dbReference type="Proteomes" id="UP000668214">
    <property type="component" value="Unassembled WGS sequence"/>
</dbReference>
<dbReference type="InterPro" id="IPR003663">
    <property type="entry name" value="Sugar/inositol_transpt"/>
</dbReference>
<reference evidence="11" key="1">
    <citation type="submission" date="2020-02" db="EMBL/GenBank/DDBJ databases">
        <title>Relaxed selection underlies rapid genomic changes in the transitions from sociality to social parasitism in ants.</title>
        <authorList>
            <person name="Bi X."/>
        </authorList>
    </citation>
    <scope>NUCLEOTIDE SEQUENCE</scope>
    <source>
        <strain evidence="11">BGI-DK2014c</strain>
        <tissue evidence="11">Whole body</tissue>
    </source>
</reference>
<dbReference type="Pfam" id="PF00083">
    <property type="entry name" value="Sugar_tr"/>
    <property type="match status" value="1"/>
</dbReference>
<feature type="transmembrane region" description="Helical" evidence="9">
    <location>
        <begin position="283"/>
        <end position="305"/>
    </location>
</feature>
<feature type="transmembrane region" description="Helical" evidence="9">
    <location>
        <begin position="248"/>
        <end position="271"/>
    </location>
</feature>
<dbReference type="AlphaFoldDB" id="A0A836JNX2"/>
<feature type="transmembrane region" description="Helical" evidence="9">
    <location>
        <begin position="489"/>
        <end position="515"/>
    </location>
</feature>
<dbReference type="GO" id="GO:0051119">
    <property type="term" value="F:sugar transmembrane transporter activity"/>
    <property type="evidence" value="ECO:0007669"/>
    <property type="project" value="InterPro"/>
</dbReference>
<feature type="domain" description="Major facilitator superfamily (MFS) profile" evidence="10">
    <location>
        <begin position="154"/>
        <end position="582"/>
    </location>
</feature>
<evidence type="ECO:0000259" key="10">
    <source>
        <dbReference type="PROSITE" id="PS50850"/>
    </source>
</evidence>
<feature type="non-terminal residue" evidence="11">
    <location>
        <position position="595"/>
    </location>
</feature>
<dbReference type="FunFam" id="1.20.1250.20:FF:000055">
    <property type="entry name" value="Facilitated trehalose transporter Tret1-2 homolog"/>
    <property type="match status" value="1"/>
</dbReference>
<feature type="transmembrane region" description="Helical" evidence="9">
    <location>
        <begin position="195"/>
        <end position="217"/>
    </location>
</feature>
<dbReference type="PRINTS" id="PR00171">
    <property type="entry name" value="SUGRTRNSPORT"/>
</dbReference>
<dbReference type="InterPro" id="IPR044775">
    <property type="entry name" value="MFS_ERD6/Tret1-like"/>
</dbReference>
<sequence length="595" mass="66374">NNYHERLKFTMEIENRCINFLDISLIIKDNKIITDWYHKDFIFNIINRRFKKLFVHKTVRDKTIKDIPINKKDFMVIPCQWCIGKSNIINRSATTIGFRTLNKLNKFIKVTDERTPLLSASGQAMSVEKIGISQQTLVSTDGLVRAKRLPQYLAGLAATLGALAAGMVLGWTSPAGENGVNLAKNYDIKISITEFSWIGSLTTLGAGAMCIPIGIIADLIGRKTAMLIMVVPFTIGWLLIIFSNSVLMFYFGRFITGLSGGAFCVAAPLYTAEIAEKEIRGTLGSYFQLMLTVGILAAYVFGAIIENMRTLSIICAVMPLIFFGIFFLMPETPVYYLKKGNEEAARKSLIKFRGNEYDVEAELQVHREALEKTRRSGRSFFDSIKSPAAKKGFVIAYGLMLFQQMSGVNSIIFYSSDIFSGAGSAISPNIATIIVGTVQVVSVFFGTLVVDKLGRRILLLISIIVMFLMTLLLGIYFYCLDHTTAFDNITWFALIPLCTFLVVFSVGFGPIPWMMMPEIFAPEVKGIAGSSACLFNWLMAFIVTKFYSDMKEAVQSYGTFWIFSLFSAVGTVFVYFLVPETKGKTLDQIQRELNG</sequence>
<evidence type="ECO:0000256" key="5">
    <source>
        <dbReference type="ARBA" id="ARBA00023136"/>
    </source>
</evidence>
<proteinExistence type="inferred from homology"/>
<dbReference type="EMBL" id="JAANIA010001464">
    <property type="protein sequence ID" value="KAG5320417.1"/>
    <property type="molecule type" value="Genomic_DNA"/>
</dbReference>
<dbReference type="CDD" id="cd17358">
    <property type="entry name" value="MFS_GLUT6_8_Class3_like"/>
    <property type="match status" value="1"/>
</dbReference>
<dbReference type="InterPro" id="IPR050549">
    <property type="entry name" value="MFS_Trehalose_Transporter"/>
</dbReference>
<feature type="transmembrane region" description="Helical" evidence="9">
    <location>
        <begin position="457"/>
        <end position="477"/>
    </location>
</feature>
<evidence type="ECO:0000256" key="3">
    <source>
        <dbReference type="ARBA" id="ARBA00022692"/>
    </source>
</evidence>
<keyword evidence="8" id="KW-0813">Transport</keyword>
<keyword evidence="6" id="KW-0325">Glycoprotein</keyword>
<evidence type="ECO:0000256" key="2">
    <source>
        <dbReference type="ARBA" id="ARBA00022475"/>
    </source>
</evidence>
<dbReference type="InterPro" id="IPR020846">
    <property type="entry name" value="MFS_dom"/>
</dbReference>
<feature type="transmembrane region" description="Helical" evidence="9">
    <location>
        <begin position="311"/>
        <end position="329"/>
    </location>
</feature>
<comment type="subcellular location">
    <subcellularLocation>
        <location evidence="1">Cell membrane</location>
        <topology evidence="1">Multi-pass membrane protein</topology>
    </subcellularLocation>
</comment>
<evidence type="ECO:0000256" key="7">
    <source>
        <dbReference type="ARBA" id="ARBA00024348"/>
    </source>
</evidence>
<dbReference type="InterPro" id="IPR036259">
    <property type="entry name" value="MFS_trans_sf"/>
</dbReference>
<evidence type="ECO:0000313" key="12">
    <source>
        <dbReference type="Proteomes" id="UP000668214"/>
    </source>
</evidence>